<evidence type="ECO:0000313" key="3">
    <source>
        <dbReference type="EMBL" id="KDQ56752.1"/>
    </source>
</evidence>
<feature type="transmembrane region" description="Helical" evidence="2">
    <location>
        <begin position="129"/>
        <end position="149"/>
    </location>
</feature>
<organism evidence="3 4">
    <name type="scientific">Jaapia argillacea MUCL 33604</name>
    <dbReference type="NCBI Taxonomy" id="933084"/>
    <lineage>
        <taxon>Eukaryota</taxon>
        <taxon>Fungi</taxon>
        <taxon>Dikarya</taxon>
        <taxon>Basidiomycota</taxon>
        <taxon>Agaricomycotina</taxon>
        <taxon>Agaricomycetes</taxon>
        <taxon>Agaricomycetidae</taxon>
        <taxon>Jaapiales</taxon>
        <taxon>Jaapiaceae</taxon>
        <taxon>Jaapia</taxon>
    </lineage>
</organism>
<dbReference type="HOGENOM" id="CLU_765179_0_0_1"/>
<reference evidence="4" key="1">
    <citation type="journal article" date="2014" name="Proc. Natl. Acad. Sci. U.S.A.">
        <title>Extensive sampling of basidiomycete genomes demonstrates inadequacy of the white-rot/brown-rot paradigm for wood decay fungi.</title>
        <authorList>
            <person name="Riley R."/>
            <person name="Salamov A.A."/>
            <person name="Brown D.W."/>
            <person name="Nagy L.G."/>
            <person name="Floudas D."/>
            <person name="Held B.W."/>
            <person name="Levasseur A."/>
            <person name="Lombard V."/>
            <person name="Morin E."/>
            <person name="Otillar R."/>
            <person name="Lindquist E.A."/>
            <person name="Sun H."/>
            <person name="LaButti K.M."/>
            <person name="Schmutz J."/>
            <person name="Jabbour D."/>
            <person name="Luo H."/>
            <person name="Baker S.E."/>
            <person name="Pisabarro A.G."/>
            <person name="Walton J.D."/>
            <person name="Blanchette R.A."/>
            <person name="Henrissat B."/>
            <person name="Martin F."/>
            <person name="Cullen D."/>
            <person name="Hibbett D.S."/>
            <person name="Grigoriev I.V."/>
        </authorList>
    </citation>
    <scope>NUCLEOTIDE SEQUENCE [LARGE SCALE GENOMIC DNA]</scope>
    <source>
        <strain evidence="4">MUCL 33604</strain>
    </source>
</reference>
<proteinExistence type="predicted"/>
<feature type="transmembrane region" description="Helical" evidence="2">
    <location>
        <begin position="40"/>
        <end position="61"/>
    </location>
</feature>
<evidence type="ECO:0008006" key="5">
    <source>
        <dbReference type="Google" id="ProtNLM"/>
    </source>
</evidence>
<dbReference type="OrthoDB" id="3232296at2759"/>
<evidence type="ECO:0000256" key="1">
    <source>
        <dbReference type="SAM" id="MobiDB-lite"/>
    </source>
</evidence>
<feature type="transmembrane region" description="Helical" evidence="2">
    <location>
        <begin position="169"/>
        <end position="190"/>
    </location>
</feature>
<evidence type="ECO:0000256" key="2">
    <source>
        <dbReference type="SAM" id="Phobius"/>
    </source>
</evidence>
<dbReference type="EMBL" id="KL197721">
    <property type="protein sequence ID" value="KDQ56752.1"/>
    <property type="molecule type" value="Genomic_DNA"/>
</dbReference>
<keyword evidence="2" id="KW-1133">Transmembrane helix</keyword>
<feature type="compositionally biased region" description="Low complexity" evidence="1">
    <location>
        <begin position="326"/>
        <end position="335"/>
    </location>
</feature>
<keyword evidence="2" id="KW-0472">Membrane</keyword>
<feature type="transmembrane region" description="Helical" evidence="2">
    <location>
        <begin position="211"/>
        <end position="233"/>
    </location>
</feature>
<keyword evidence="2" id="KW-0812">Transmembrane</keyword>
<dbReference type="Proteomes" id="UP000027265">
    <property type="component" value="Unassembled WGS sequence"/>
</dbReference>
<dbReference type="InParanoid" id="A0A067PZR4"/>
<evidence type="ECO:0000313" key="4">
    <source>
        <dbReference type="Proteomes" id="UP000027265"/>
    </source>
</evidence>
<accession>A0A067PZR4</accession>
<feature type="transmembrane region" description="Helical" evidence="2">
    <location>
        <begin position="81"/>
        <end position="108"/>
    </location>
</feature>
<dbReference type="STRING" id="933084.A0A067PZR4"/>
<feature type="compositionally biased region" description="Polar residues" evidence="1">
    <location>
        <begin position="347"/>
        <end position="362"/>
    </location>
</feature>
<feature type="transmembrane region" description="Helical" evidence="2">
    <location>
        <begin position="6"/>
        <end position="31"/>
    </location>
</feature>
<feature type="transmembrane region" description="Helical" evidence="2">
    <location>
        <begin position="239"/>
        <end position="258"/>
    </location>
</feature>
<protein>
    <recommendedName>
        <fullName evidence="5">G-protein coupled receptors family 1 profile domain-containing protein</fullName>
    </recommendedName>
</protein>
<keyword evidence="4" id="KW-1185">Reference proteome</keyword>
<name>A0A067PZR4_9AGAM</name>
<sequence>MFGGDWRKGFYFCALMAGGGLDTLLLATLLLRSNAKRNPILISLIFSWWISIFPCLPLLYYSGHASGPPPPFATCLASASLVMAQAAMAASTAAAIVFHIWFLVRTALRPLTNQGASLSVITALNELQLLIVPYVLFTVTALVILKLGLSDHAKVSRANFYCVVDSAVPSALVGTVCVITLLSAVIFGAWTLSILHQSQSRLTQLGIDTSLIVRVVIFGVYIFIALCFSAASITDWTDPTYDLFLSTCGIAVFIIFGTQKDLYRTWLRGLKALAPRPLSPVPSLTNPQSLTIMSPSIYPHINTGDEGHIVDYKQDSSPSHGKSPESQSHQGSGSSDGDHGIPARVWSPTSHRTYPTSHSDTP</sequence>
<dbReference type="AlphaFoldDB" id="A0A067PZR4"/>
<feature type="region of interest" description="Disordered" evidence="1">
    <location>
        <begin position="308"/>
        <end position="362"/>
    </location>
</feature>
<gene>
    <name evidence="3" type="ORF">JAAARDRAFT_70452</name>
</gene>